<protein>
    <submittedName>
        <fullName evidence="1">Uncharacterized protein</fullName>
    </submittedName>
</protein>
<dbReference type="AlphaFoldDB" id="X1PSN1"/>
<evidence type="ECO:0000313" key="1">
    <source>
        <dbReference type="EMBL" id="GAI42100.1"/>
    </source>
</evidence>
<reference evidence="1" key="1">
    <citation type="journal article" date="2014" name="Front. Microbiol.">
        <title>High frequency of phylogenetically diverse reductive dehalogenase-homologous genes in deep subseafloor sedimentary metagenomes.</title>
        <authorList>
            <person name="Kawai M."/>
            <person name="Futagami T."/>
            <person name="Toyoda A."/>
            <person name="Takaki Y."/>
            <person name="Nishi S."/>
            <person name="Hori S."/>
            <person name="Arai W."/>
            <person name="Tsubouchi T."/>
            <person name="Morono Y."/>
            <person name="Uchiyama I."/>
            <person name="Ito T."/>
            <person name="Fujiyama A."/>
            <person name="Inagaki F."/>
            <person name="Takami H."/>
        </authorList>
    </citation>
    <scope>NUCLEOTIDE SEQUENCE</scope>
    <source>
        <strain evidence="1">Expedition CK06-06</strain>
    </source>
</reference>
<name>X1PSN1_9ZZZZ</name>
<comment type="caution">
    <text evidence="1">The sequence shown here is derived from an EMBL/GenBank/DDBJ whole genome shotgun (WGS) entry which is preliminary data.</text>
</comment>
<accession>X1PSN1</accession>
<gene>
    <name evidence="1" type="ORF">S06H3_41017</name>
</gene>
<dbReference type="EMBL" id="BARV01025226">
    <property type="protein sequence ID" value="GAI42100.1"/>
    <property type="molecule type" value="Genomic_DNA"/>
</dbReference>
<organism evidence="1">
    <name type="scientific">marine sediment metagenome</name>
    <dbReference type="NCBI Taxonomy" id="412755"/>
    <lineage>
        <taxon>unclassified sequences</taxon>
        <taxon>metagenomes</taxon>
        <taxon>ecological metagenomes</taxon>
    </lineage>
</organism>
<sequence>AGFRNPPHSAGVNCFWWWLNGNVTKEAITRDLEEMKDKGFNGALIFDADGSGQQGNRRMPDGNCILNLEDFAVIAATWLDGPKFEELAVMAEKWLTNYSLSTSLADDGRYNELFSALTALKDHITGTTPLDASQIEAHKLTIDANSELVGDNGVIIDACFNLVETYDTEIGPLWVTGSPIQSFTRSSTTNDIHWAVYNVMQYIMDSAYTKQNILSYKDLFDGFKFGSSADFPGAVEPPADPEATHTVTINASFLKTFGRDTMGWLS</sequence>
<dbReference type="Pfam" id="PF17132">
    <property type="entry name" value="Glyco_hydro_106"/>
    <property type="match status" value="1"/>
</dbReference>
<proteinExistence type="predicted"/>
<feature type="non-terminal residue" evidence="1">
    <location>
        <position position="1"/>
    </location>
</feature>
<feature type="non-terminal residue" evidence="1">
    <location>
        <position position="266"/>
    </location>
</feature>